<dbReference type="OrthoDB" id="5595141at2759"/>
<name>A0A8S3YDT4_9EUPU</name>
<accession>A0A8S3YDT4</accession>
<evidence type="ECO:0000313" key="8">
    <source>
        <dbReference type="EMBL" id="CAG5114598.1"/>
    </source>
</evidence>
<evidence type="ECO:0000256" key="6">
    <source>
        <dbReference type="ARBA" id="ARBA00023242"/>
    </source>
</evidence>
<keyword evidence="9" id="KW-1185">Reference proteome</keyword>
<protein>
    <recommendedName>
        <fullName evidence="10">MRG-binding protein</fullName>
    </recommendedName>
</protein>
<organism evidence="8 9">
    <name type="scientific">Candidula unifasciata</name>
    <dbReference type="NCBI Taxonomy" id="100452"/>
    <lineage>
        <taxon>Eukaryota</taxon>
        <taxon>Metazoa</taxon>
        <taxon>Spiralia</taxon>
        <taxon>Lophotrochozoa</taxon>
        <taxon>Mollusca</taxon>
        <taxon>Gastropoda</taxon>
        <taxon>Heterobranchia</taxon>
        <taxon>Euthyneura</taxon>
        <taxon>Panpulmonata</taxon>
        <taxon>Eupulmonata</taxon>
        <taxon>Stylommatophora</taxon>
        <taxon>Helicina</taxon>
        <taxon>Helicoidea</taxon>
        <taxon>Geomitridae</taxon>
        <taxon>Candidula</taxon>
    </lineage>
</organism>
<dbReference type="Proteomes" id="UP000678393">
    <property type="component" value="Unassembled WGS sequence"/>
</dbReference>
<evidence type="ECO:0000256" key="2">
    <source>
        <dbReference type="ARBA" id="ARBA00007117"/>
    </source>
</evidence>
<comment type="subcellular location">
    <subcellularLocation>
        <location evidence="1">Nucleus</location>
    </subcellularLocation>
</comment>
<keyword evidence="3" id="KW-0156">Chromatin regulator</keyword>
<feature type="region of interest" description="Disordered" evidence="7">
    <location>
        <begin position="99"/>
        <end position="228"/>
    </location>
</feature>
<evidence type="ECO:0000313" key="9">
    <source>
        <dbReference type="Proteomes" id="UP000678393"/>
    </source>
</evidence>
<reference evidence="8" key="1">
    <citation type="submission" date="2021-04" db="EMBL/GenBank/DDBJ databases">
        <authorList>
            <consortium name="Molecular Ecology Group"/>
        </authorList>
    </citation>
    <scope>NUCLEOTIDE SEQUENCE</scope>
</reference>
<keyword evidence="4" id="KW-0805">Transcription regulation</keyword>
<dbReference type="GO" id="GO:0006325">
    <property type="term" value="P:chromatin organization"/>
    <property type="evidence" value="ECO:0007669"/>
    <property type="project" value="UniProtKB-KW"/>
</dbReference>
<dbReference type="InterPro" id="IPR012423">
    <property type="entry name" value="Eaf7/MRGBP"/>
</dbReference>
<keyword evidence="5" id="KW-0804">Transcription</keyword>
<dbReference type="GO" id="GO:0005634">
    <property type="term" value="C:nucleus"/>
    <property type="evidence" value="ECO:0007669"/>
    <property type="project" value="UniProtKB-SubCell"/>
</dbReference>
<comment type="caution">
    <text evidence="8">The sequence shown here is derived from an EMBL/GenBank/DDBJ whole genome shotgun (WGS) entry which is preliminary data.</text>
</comment>
<sequence>MARDFSDFVWNPDMEVNLFHAMRGHKPVGVNKHFQMISIHDRLSSACKKITSDDVWNHLSTLYDLQALNESEIVPFPNKNGCFDLLESDVSDLCEKTFPRTPYINNQPTDSTKTDSALNSNITPSGATQGASKSTKAGKLEPKALLQTPKTETKTETKPSTSKAESRANTPSGREPKTTPSNILKASLQAATPNAFEPSPKRTKRTRNVPSANASPATPTEPPTKRRR</sequence>
<evidence type="ECO:0000256" key="4">
    <source>
        <dbReference type="ARBA" id="ARBA00023015"/>
    </source>
</evidence>
<evidence type="ECO:0000256" key="5">
    <source>
        <dbReference type="ARBA" id="ARBA00023163"/>
    </source>
</evidence>
<dbReference type="AlphaFoldDB" id="A0A8S3YDT4"/>
<dbReference type="EMBL" id="CAJHNH020000014">
    <property type="protein sequence ID" value="CAG5114598.1"/>
    <property type="molecule type" value="Genomic_DNA"/>
</dbReference>
<keyword evidence="6" id="KW-0539">Nucleus</keyword>
<feature type="compositionally biased region" description="Polar residues" evidence="7">
    <location>
        <begin position="167"/>
        <end position="192"/>
    </location>
</feature>
<evidence type="ECO:0008006" key="10">
    <source>
        <dbReference type="Google" id="ProtNLM"/>
    </source>
</evidence>
<dbReference type="GO" id="GO:0006357">
    <property type="term" value="P:regulation of transcription by RNA polymerase II"/>
    <property type="evidence" value="ECO:0007669"/>
    <property type="project" value="TreeGrafter"/>
</dbReference>
<feature type="compositionally biased region" description="Polar residues" evidence="7">
    <location>
        <begin position="208"/>
        <end position="218"/>
    </location>
</feature>
<dbReference type="PANTHER" id="PTHR13581:SF5">
    <property type="entry name" value="MRG_MORF4L-BINDING PROTEIN"/>
    <property type="match status" value="1"/>
</dbReference>
<gene>
    <name evidence="8" type="ORF">CUNI_LOCUS156</name>
</gene>
<dbReference type="GO" id="GO:0035267">
    <property type="term" value="C:NuA4 histone acetyltransferase complex"/>
    <property type="evidence" value="ECO:0007669"/>
    <property type="project" value="TreeGrafter"/>
</dbReference>
<evidence type="ECO:0000256" key="3">
    <source>
        <dbReference type="ARBA" id="ARBA00022853"/>
    </source>
</evidence>
<evidence type="ECO:0000256" key="7">
    <source>
        <dbReference type="SAM" id="MobiDB-lite"/>
    </source>
</evidence>
<comment type="similarity">
    <text evidence="2">Belongs to the EAF7 family.</text>
</comment>
<evidence type="ECO:0000256" key="1">
    <source>
        <dbReference type="ARBA" id="ARBA00004123"/>
    </source>
</evidence>
<proteinExistence type="inferred from homology"/>
<dbReference type="Pfam" id="PF07904">
    <property type="entry name" value="Eaf7"/>
    <property type="match status" value="1"/>
</dbReference>
<feature type="compositionally biased region" description="Polar residues" evidence="7">
    <location>
        <begin position="103"/>
        <end position="135"/>
    </location>
</feature>
<dbReference type="PANTHER" id="PTHR13581">
    <property type="entry name" value="MRG-BINDING PROTEIN"/>
    <property type="match status" value="1"/>
</dbReference>